<gene>
    <name evidence="2" type="ORF">MUS_1079</name>
</gene>
<dbReference type="EMBL" id="CP003332">
    <property type="protein sequence ID" value="AFJ61109.1"/>
    <property type="molecule type" value="Genomic_DNA"/>
</dbReference>
<dbReference type="Proteomes" id="UP000002878">
    <property type="component" value="Chromosome"/>
</dbReference>
<dbReference type="PATRIC" id="fig|1126211.3.peg.1018"/>
<evidence type="ECO:0000313" key="3">
    <source>
        <dbReference type="Proteomes" id="UP000002878"/>
    </source>
</evidence>
<evidence type="ECO:0000313" key="2">
    <source>
        <dbReference type="EMBL" id="AFJ61109.1"/>
    </source>
</evidence>
<protein>
    <recommendedName>
        <fullName evidence="1">YhfM-like domain-containing protein</fullName>
    </recommendedName>
</protein>
<accession>I2C385</accession>
<proteinExistence type="predicted"/>
<dbReference type="KEGG" id="bqy:MUS_1079"/>
<dbReference type="AlphaFoldDB" id="I2C385"/>
<dbReference type="HOGENOM" id="CLU_1923272_0_0_9"/>
<evidence type="ECO:0000259" key="1">
    <source>
        <dbReference type="Pfam" id="PF26353"/>
    </source>
</evidence>
<dbReference type="InterPro" id="IPR058780">
    <property type="entry name" value="YhfM-like_dom"/>
</dbReference>
<reference evidence="2 3" key="1">
    <citation type="journal article" date="2012" name="J. Biotechnol.">
        <title>Genome sequence of the plant growth promoting strain Bacillus amyloliquefaciens subsp. plantarum B9601-Y2 and expression of mersacidin and other secondary metabolites.</title>
        <authorList>
            <person name="He P."/>
            <person name="Hao K."/>
            <person name="Blom J."/>
            <person name="Ruckert C."/>
            <person name="Vater J."/>
            <person name="Mao Z."/>
            <person name="Wu Y."/>
            <person name="Hou M."/>
            <person name="He P."/>
            <person name="He Y."/>
            <person name="Borriss R."/>
        </authorList>
    </citation>
    <scope>NUCLEOTIDE SEQUENCE [LARGE SCALE GENOMIC DNA]</scope>
    <source>
        <strain evidence="2">Y2</strain>
    </source>
</reference>
<dbReference type="Pfam" id="PF26353">
    <property type="entry name" value="YhfM"/>
    <property type="match status" value="1"/>
</dbReference>
<sequence length="134" mass="15678">MMNMKKIIAFIVVIALLVIAFFYVYSRTGDVFPSSNADLIILSEHGKKEIKIKDRQNVKDMLDILNQGKQVKLTKSVSPDYDGTVKYHEDRFDSFSMWLEGGNYMMYKYKNTYYKLTRHDTKLVQSIIKEESQS</sequence>
<feature type="domain" description="YhfM-like" evidence="1">
    <location>
        <begin position="36"/>
        <end position="132"/>
    </location>
</feature>
<name>I2C385_BACAY</name>
<organism evidence="2 3">
    <name type="scientific">Bacillus amyloliquefaciens (strain Y2)</name>
    <name type="common">Bacillus amyloliquefaciens subsp. plantarum (strain B9601-Y2)</name>
    <dbReference type="NCBI Taxonomy" id="1155777"/>
    <lineage>
        <taxon>Bacteria</taxon>
        <taxon>Bacillati</taxon>
        <taxon>Bacillota</taxon>
        <taxon>Bacilli</taxon>
        <taxon>Bacillales</taxon>
        <taxon>Bacillaceae</taxon>
        <taxon>Bacillus</taxon>
        <taxon>Bacillus amyloliquefaciens group</taxon>
    </lineage>
</organism>